<dbReference type="Proteomes" id="UP000037035">
    <property type="component" value="Unassembled WGS sequence"/>
</dbReference>
<keyword evidence="2" id="KW-1185">Reference proteome</keyword>
<sequence length="111" mass="12604">LLEAPQYLRNFPPMIHHLCGLWEVVMMLSWIPGNKSTKISRRNQNSTGIKGSLRKLTEAKRIHVEELGPCDIDHWMSMPTTGHPVAEVYNRPVLYYVKSCTAKKAHSTACS</sequence>
<name>A0A0L6USJ6_9BASI</name>
<accession>A0A0L6USJ6</accession>
<feature type="non-terminal residue" evidence="1">
    <location>
        <position position="1"/>
    </location>
</feature>
<dbReference type="EMBL" id="LAVV01009106">
    <property type="protein sequence ID" value="KNZ51217.1"/>
    <property type="molecule type" value="Genomic_DNA"/>
</dbReference>
<comment type="caution">
    <text evidence="1">The sequence shown here is derived from an EMBL/GenBank/DDBJ whole genome shotgun (WGS) entry which is preliminary data.</text>
</comment>
<protein>
    <submittedName>
        <fullName evidence="1">Uncharacterized protein</fullName>
    </submittedName>
</protein>
<dbReference type="AlphaFoldDB" id="A0A0L6USJ6"/>
<dbReference type="VEuPathDB" id="FungiDB:VP01_4043g1"/>
<proteinExistence type="predicted"/>
<evidence type="ECO:0000313" key="2">
    <source>
        <dbReference type="Proteomes" id="UP000037035"/>
    </source>
</evidence>
<evidence type="ECO:0000313" key="1">
    <source>
        <dbReference type="EMBL" id="KNZ51217.1"/>
    </source>
</evidence>
<organism evidence="1 2">
    <name type="scientific">Puccinia sorghi</name>
    <dbReference type="NCBI Taxonomy" id="27349"/>
    <lineage>
        <taxon>Eukaryota</taxon>
        <taxon>Fungi</taxon>
        <taxon>Dikarya</taxon>
        <taxon>Basidiomycota</taxon>
        <taxon>Pucciniomycotina</taxon>
        <taxon>Pucciniomycetes</taxon>
        <taxon>Pucciniales</taxon>
        <taxon>Pucciniaceae</taxon>
        <taxon>Puccinia</taxon>
    </lineage>
</organism>
<dbReference type="OrthoDB" id="1424416at2759"/>
<gene>
    <name evidence="1" type="ORF">VP01_4043g1</name>
</gene>
<reference evidence="1 2" key="1">
    <citation type="submission" date="2015-08" db="EMBL/GenBank/DDBJ databases">
        <title>Next Generation Sequencing and Analysis of the Genome of Puccinia sorghi L Schw, the Causal Agent of Maize Common Rust.</title>
        <authorList>
            <person name="Rochi L."/>
            <person name="Burguener G."/>
            <person name="Darino M."/>
            <person name="Turjanski A."/>
            <person name="Kreff E."/>
            <person name="Dieguez M.J."/>
            <person name="Sacco F."/>
        </authorList>
    </citation>
    <scope>NUCLEOTIDE SEQUENCE [LARGE SCALE GENOMIC DNA]</scope>
    <source>
        <strain evidence="1 2">RO10H11247</strain>
    </source>
</reference>